<accession>A0A840MGZ9</accession>
<dbReference type="InterPro" id="IPR002589">
    <property type="entry name" value="Macro_dom"/>
</dbReference>
<dbReference type="Proteomes" id="UP000575898">
    <property type="component" value="Unassembled WGS sequence"/>
</dbReference>
<dbReference type="PROSITE" id="PS51154">
    <property type="entry name" value="MACRO"/>
    <property type="match status" value="1"/>
</dbReference>
<dbReference type="InterPro" id="IPR050892">
    <property type="entry name" value="ADP-ribose_metab_enzymes"/>
</dbReference>
<proteinExistence type="predicted"/>
<feature type="domain" description="Macro" evidence="2">
    <location>
        <begin position="1"/>
        <end position="150"/>
    </location>
</feature>
<dbReference type="EMBL" id="JACHHY010000009">
    <property type="protein sequence ID" value="MBB5018504.1"/>
    <property type="molecule type" value="Genomic_DNA"/>
</dbReference>
<dbReference type="PANTHER" id="PTHR12521">
    <property type="entry name" value="PROTEIN C6ORF130"/>
    <property type="match status" value="1"/>
</dbReference>
<evidence type="ECO:0000256" key="1">
    <source>
        <dbReference type="ARBA" id="ARBA00035885"/>
    </source>
</evidence>
<keyword evidence="4" id="KW-1185">Reference proteome</keyword>
<organism evidence="3 4">
    <name type="scientific">Chitinivorax tropicus</name>
    <dbReference type="NCBI Taxonomy" id="714531"/>
    <lineage>
        <taxon>Bacteria</taxon>
        <taxon>Pseudomonadati</taxon>
        <taxon>Pseudomonadota</taxon>
        <taxon>Betaproteobacteria</taxon>
        <taxon>Chitinivorax</taxon>
    </lineage>
</organism>
<comment type="catalytic activity">
    <reaction evidence="1">
        <text>an N-(ADP-alpha-D-ribosyl)-thymidine in DNA + H2O = a thymidine in DNA + ADP-D-ribose</text>
        <dbReference type="Rhea" id="RHEA:71655"/>
        <dbReference type="Rhea" id="RHEA-COMP:13556"/>
        <dbReference type="Rhea" id="RHEA-COMP:18051"/>
        <dbReference type="ChEBI" id="CHEBI:15377"/>
        <dbReference type="ChEBI" id="CHEBI:57967"/>
        <dbReference type="ChEBI" id="CHEBI:137386"/>
        <dbReference type="ChEBI" id="CHEBI:191199"/>
    </reaction>
    <physiologicalReaction direction="left-to-right" evidence="1">
        <dbReference type="Rhea" id="RHEA:71656"/>
    </physiologicalReaction>
</comment>
<evidence type="ECO:0000313" key="4">
    <source>
        <dbReference type="Proteomes" id="UP000575898"/>
    </source>
</evidence>
<dbReference type="Gene3D" id="3.40.220.10">
    <property type="entry name" value="Leucine Aminopeptidase, subunit E, domain 1"/>
    <property type="match status" value="1"/>
</dbReference>
<protein>
    <submittedName>
        <fullName evidence="3">O-acetyl-ADP-ribose deacetylase (Regulator of RNase III)</fullName>
    </submittedName>
</protein>
<reference evidence="3 4" key="1">
    <citation type="submission" date="2020-08" db="EMBL/GenBank/DDBJ databases">
        <title>Genomic Encyclopedia of Type Strains, Phase IV (KMG-IV): sequencing the most valuable type-strain genomes for metagenomic binning, comparative biology and taxonomic classification.</title>
        <authorList>
            <person name="Goeker M."/>
        </authorList>
    </citation>
    <scope>NUCLEOTIDE SEQUENCE [LARGE SCALE GENOMIC DNA]</scope>
    <source>
        <strain evidence="3 4">DSM 27165</strain>
    </source>
</reference>
<dbReference type="SMART" id="SM00506">
    <property type="entry name" value="A1pp"/>
    <property type="match status" value="1"/>
</dbReference>
<dbReference type="Pfam" id="PF01661">
    <property type="entry name" value="Macro"/>
    <property type="match status" value="1"/>
</dbReference>
<comment type="caution">
    <text evidence="3">The sequence shown here is derived from an EMBL/GenBank/DDBJ whole genome shotgun (WGS) entry which is preliminary data.</text>
</comment>
<evidence type="ECO:0000313" key="3">
    <source>
        <dbReference type="EMBL" id="MBB5018504.1"/>
    </source>
</evidence>
<evidence type="ECO:0000259" key="2">
    <source>
        <dbReference type="PROSITE" id="PS51154"/>
    </source>
</evidence>
<gene>
    <name evidence="3" type="ORF">HNQ59_001793</name>
</gene>
<dbReference type="GO" id="GO:0140291">
    <property type="term" value="P:peptidyl-glutamate ADP-deribosylation"/>
    <property type="evidence" value="ECO:0007669"/>
    <property type="project" value="TreeGrafter"/>
</dbReference>
<name>A0A840MGZ9_9PROT</name>
<dbReference type="SUPFAM" id="SSF52949">
    <property type="entry name" value="Macro domain-like"/>
    <property type="match status" value="1"/>
</dbReference>
<dbReference type="AlphaFoldDB" id="A0A840MGZ9"/>
<dbReference type="InterPro" id="IPR043472">
    <property type="entry name" value="Macro_dom-like"/>
</dbReference>
<sequence length="150" mass="16571">MHVLQGDLLTLAMEGHFDVLIHGCNCQHTMGAGIAKQIRTRFPQAYEADLCTEKGSHKLGCISTAHVHLTDHSFVIVNGYTQIHWRGAGVKVSYDALRSVMWHVKQDFSGLRIAYPKIGTGLAGGDWNCISVIIEEELAGENHCLVEYLP</sequence>
<dbReference type="PANTHER" id="PTHR12521:SF0">
    <property type="entry name" value="ADP-RIBOSE GLYCOHYDROLASE OARD1"/>
    <property type="match status" value="1"/>
</dbReference>
<dbReference type="RefSeq" id="WP_184037884.1">
    <property type="nucleotide sequence ID" value="NZ_JACHHY010000009.1"/>
</dbReference>